<dbReference type="EMBL" id="BTFZ01000001">
    <property type="protein sequence ID" value="GMM33431.1"/>
    <property type="molecule type" value="Genomic_DNA"/>
</dbReference>
<evidence type="ECO:0000256" key="5">
    <source>
        <dbReference type="ARBA" id="ARBA00012596"/>
    </source>
</evidence>
<dbReference type="GO" id="GO:0045547">
    <property type="term" value="F:ditrans,polycis-polyprenyl diphosphate synthase [(2E,6E)-farnesyl diphosphate specific] activity"/>
    <property type="evidence" value="ECO:0007669"/>
    <property type="project" value="UniProtKB-EC"/>
</dbReference>
<sequence>MAVSFEEKFQSLKQSQKLEDEVNQVIKDKRSIFKPSTKNSTKILGSFVFPRSVGEIATDKPPQGADNGKGGIPLWDFLNYNFFHLILVAMFLVYSIIRGCEYFCRRARLKFLELAYNPSQSPQLIRQDVNKLEKIPKKVSVILSLKSEHEEGGGVEGLLNDAGEVTSWCIGSGIPNLTLFEYNGVLKTQVPTLIHSINKSLSNYFGANNLPTFVVKIPRLDLVAYGNGESSPEDYLTNEKPADIEITLISTVNGKKTIADLAKTMADLASKQELQSKDITIDLIDSELTDLSGYEPDLLILFGPVLDLQGYPPWQIRLSEIYWEQDNDDVNYVVFLNALKKFSTCKVNVGK</sequence>
<evidence type="ECO:0000313" key="14">
    <source>
        <dbReference type="EMBL" id="GMM33431.1"/>
    </source>
</evidence>
<evidence type="ECO:0000256" key="6">
    <source>
        <dbReference type="ARBA" id="ARBA00022679"/>
    </source>
</evidence>
<dbReference type="EC" id="2.5.1.87" evidence="5"/>
<reference evidence="14 15" key="1">
    <citation type="journal article" date="2023" name="Elife">
        <title>Identification of key yeast species and microbe-microbe interactions impacting larval growth of Drosophila in the wild.</title>
        <authorList>
            <person name="Mure A."/>
            <person name="Sugiura Y."/>
            <person name="Maeda R."/>
            <person name="Honda K."/>
            <person name="Sakurai N."/>
            <person name="Takahashi Y."/>
            <person name="Watada M."/>
            <person name="Katoh T."/>
            <person name="Gotoh A."/>
            <person name="Gotoh Y."/>
            <person name="Taniguchi I."/>
            <person name="Nakamura K."/>
            <person name="Hayashi T."/>
            <person name="Katayama T."/>
            <person name="Uemura T."/>
            <person name="Hattori Y."/>
        </authorList>
    </citation>
    <scope>NUCLEOTIDE SEQUENCE [LARGE SCALE GENOMIC DNA]</scope>
    <source>
        <strain evidence="14 15">SC-9</strain>
    </source>
</reference>
<evidence type="ECO:0000256" key="7">
    <source>
        <dbReference type="ARBA" id="ARBA00022692"/>
    </source>
</evidence>
<evidence type="ECO:0000256" key="13">
    <source>
        <dbReference type="SAM" id="Phobius"/>
    </source>
</evidence>
<dbReference type="AlphaFoldDB" id="A0AAV5QFI6"/>
<evidence type="ECO:0000256" key="8">
    <source>
        <dbReference type="ARBA" id="ARBA00022824"/>
    </source>
</evidence>
<comment type="pathway">
    <text evidence="3">Protein modification; protein glycosylation.</text>
</comment>
<keyword evidence="7 13" id="KW-0812">Transmembrane</keyword>
<accession>A0AAV5QFI6</accession>
<keyword evidence="10 13" id="KW-1133">Transmembrane helix</keyword>
<comment type="catalytic activity">
    <reaction evidence="12">
        <text>n isopentenyl diphosphate + (2E,6E)-farnesyl diphosphate = a di-trans,poly-cis-polyprenyl diphosphate + n diphosphate</text>
        <dbReference type="Rhea" id="RHEA:53008"/>
        <dbReference type="Rhea" id="RHEA-COMP:19494"/>
        <dbReference type="ChEBI" id="CHEBI:33019"/>
        <dbReference type="ChEBI" id="CHEBI:128769"/>
        <dbReference type="ChEBI" id="CHEBI:136960"/>
        <dbReference type="ChEBI" id="CHEBI:175763"/>
        <dbReference type="EC" id="2.5.1.87"/>
    </reaction>
</comment>
<evidence type="ECO:0000256" key="9">
    <source>
        <dbReference type="ARBA" id="ARBA00022842"/>
    </source>
</evidence>
<gene>
    <name evidence="14" type="ORF">DASC09_007560</name>
</gene>
<dbReference type="GO" id="GO:1904423">
    <property type="term" value="C:dehydrodolichyl diphosphate synthase complex"/>
    <property type="evidence" value="ECO:0007669"/>
    <property type="project" value="InterPro"/>
</dbReference>
<keyword evidence="11 13" id="KW-0472">Membrane</keyword>
<evidence type="ECO:0000256" key="4">
    <source>
        <dbReference type="ARBA" id="ARBA00005432"/>
    </source>
</evidence>
<evidence type="ECO:0000256" key="10">
    <source>
        <dbReference type="ARBA" id="ARBA00022989"/>
    </source>
</evidence>
<proteinExistence type="inferred from homology"/>
<keyword evidence="6" id="KW-0808">Transferase</keyword>
<dbReference type="RefSeq" id="XP_064850431.1">
    <property type="nucleotide sequence ID" value="XM_064994359.1"/>
</dbReference>
<organism evidence="14 15">
    <name type="scientific">Saccharomycopsis crataegensis</name>
    <dbReference type="NCBI Taxonomy" id="43959"/>
    <lineage>
        <taxon>Eukaryota</taxon>
        <taxon>Fungi</taxon>
        <taxon>Dikarya</taxon>
        <taxon>Ascomycota</taxon>
        <taxon>Saccharomycotina</taxon>
        <taxon>Saccharomycetes</taxon>
        <taxon>Saccharomycopsidaceae</taxon>
        <taxon>Saccharomycopsis</taxon>
    </lineage>
</organism>
<dbReference type="PANTHER" id="PTHR21528:SF0">
    <property type="entry name" value="DEHYDRODOLICHYL DIPHOSPHATE SYNTHASE COMPLEX SUBUNIT NUS1"/>
    <property type="match status" value="1"/>
</dbReference>
<comment type="cofactor">
    <cofactor evidence="1">
        <name>Mg(2+)</name>
        <dbReference type="ChEBI" id="CHEBI:18420"/>
    </cofactor>
</comment>
<comment type="subcellular location">
    <subcellularLocation>
        <location evidence="2">Endoplasmic reticulum membrane</location>
    </subcellularLocation>
</comment>
<feature type="transmembrane region" description="Helical" evidence="13">
    <location>
        <begin position="82"/>
        <end position="100"/>
    </location>
</feature>
<dbReference type="PANTHER" id="PTHR21528">
    <property type="entry name" value="DEHYDRODOLICHYL DIPHOSPHATE SYNTHASE COMPLEX SUBUNIT NUS1"/>
    <property type="match status" value="1"/>
</dbReference>
<keyword evidence="15" id="KW-1185">Reference proteome</keyword>
<keyword evidence="8" id="KW-0256">Endoplasmic reticulum</keyword>
<keyword evidence="9" id="KW-0460">Magnesium</keyword>
<name>A0AAV5QFI6_9ASCO</name>
<dbReference type="InterPro" id="IPR036424">
    <property type="entry name" value="UPP_synth-like_sf"/>
</dbReference>
<evidence type="ECO:0000256" key="2">
    <source>
        <dbReference type="ARBA" id="ARBA00004586"/>
    </source>
</evidence>
<dbReference type="GO" id="GO:0005789">
    <property type="term" value="C:endoplasmic reticulum membrane"/>
    <property type="evidence" value="ECO:0007669"/>
    <property type="project" value="UniProtKB-SubCell"/>
</dbReference>
<evidence type="ECO:0000313" key="15">
    <source>
        <dbReference type="Proteomes" id="UP001360560"/>
    </source>
</evidence>
<dbReference type="SUPFAM" id="SSF64005">
    <property type="entry name" value="Undecaprenyl diphosphate synthase"/>
    <property type="match status" value="1"/>
</dbReference>
<comment type="caution">
    <text evidence="14">The sequence shown here is derived from an EMBL/GenBank/DDBJ whole genome shotgun (WGS) entry which is preliminary data.</text>
</comment>
<dbReference type="Proteomes" id="UP001360560">
    <property type="component" value="Unassembled WGS sequence"/>
</dbReference>
<comment type="similarity">
    <text evidence="4">Belongs to the UPP synthase family.</text>
</comment>
<evidence type="ECO:0000256" key="11">
    <source>
        <dbReference type="ARBA" id="ARBA00023136"/>
    </source>
</evidence>
<evidence type="ECO:0000256" key="1">
    <source>
        <dbReference type="ARBA" id="ARBA00001946"/>
    </source>
</evidence>
<evidence type="ECO:0000256" key="3">
    <source>
        <dbReference type="ARBA" id="ARBA00004922"/>
    </source>
</evidence>
<evidence type="ECO:0000256" key="12">
    <source>
        <dbReference type="ARBA" id="ARBA00047353"/>
    </source>
</evidence>
<dbReference type="InterPro" id="IPR038887">
    <property type="entry name" value="Nus1/NgBR"/>
</dbReference>
<protein>
    <recommendedName>
        <fullName evidence="5">ditrans,polycis-polyprenyl diphosphate synthase [(2E,6E)-farnesyldiphosphate specific]</fullName>
        <ecNumber evidence="5">2.5.1.87</ecNumber>
    </recommendedName>
</protein>
<dbReference type="Gene3D" id="3.40.1180.10">
    <property type="entry name" value="Decaprenyl diphosphate synthase-like"/>
    <property type="match status" value="1"/>
</dbReference>
<dbReference type="GeneID" id="90071410"/>